<evidence type="ECO:0000313" key="8">
    <source>
        <dbReference type="Proteomes" id="UP001499895"/>
    </source>
</evidence>
<dbReference type="EC" id="6.3.2.2" evidence="5"/>
<dbReference type="InterPro" id="IPR011793">
    <property type="entry name" value="YbdK"/>
</dbReference>
<proteinExistence type="inferred from homology"/>
<dbReference type="Proteomes" id="UP001499895">
    <property type="component" value="Unassembled WGS sequence"/>
</dbReference>
<evidence type="ECO:0000256" key="5">
    <source>
        <dbReference type="HAMAP-Rule" id="MF_01609"/>
    </source>
</evidence>
<dbReference type="HAMAP" id="MF_01609">
    <property type="entry name" value="Glu_cys_ligase_2"/>
    <property type="match status" value="1"/>
</dbReference>
<dbReference type="PANTHER" id="PTHR36510:SF1">
    <property type="entry name" value="GLUTAMATE--CYSTEINE LIGASE 2-RELATED"/>
    <property type="match status" value="1"/>
</dbReference>
<dbReference type="InterPro" id="IPR006336">
    <property type="entry name" value="GCS2"/>
</dbReference>
<evidence type="ECO:0000256" key="3">
    <source>
        <dbReference type="ARBA" id="ARBA00022840"/>
    </source>
</evidence>
<sequence>MRTVGVEEELLLVDPASGEPRAVSEAVLAQARDEDGLEKELQSEQLETATSPRERMADLALEIRRRRAVASEQARAVGAEVAALATSPLPADPSLSPGRRYHRLAAAYGLTAQEQLTCGCHVHVQVDSDEEGVAVLDRVRPWLAPLLALSANSPFWQGEDTGYSSYRSRVWGRWPSAGPVEAFGSAERYHEQVKAMVATGALLDEGMVYFDARLSHTFPTVEVRVADVCLDADDTVLVAALVRGLVETSARAWRAGEPPAPVPVAVLRLAAWRAGRSGPAGPLVRPLTWAPASAETVAWALLEHVAAALSDAGDLEMAEELLNRLLSRGGGAAVQRAILDRSGDLRTVVREAVARTTG</sequence>
<comment type="similarity">
    <text evidence="5">Belongs to the glutamate--cysteine ligase type 2 family. YbdK subfamily.</text>
</comment>
<dbReference type="Gene3D" id="3.30.590.20">
    <property type="match status" value="1"/>
</dbReference>
<name>A0ABN1AIX6_9ACTN</name>
<dbReference type="Pfam" id="PF04107">
    <property type="entry name" value="GCS2"/>
    <property type="match status" value="1"/>
</dbReference>
<feature type="region of interest" description="Disordered" evidence="6">
    <location>
        <begin position="33"/>
        <end position="52"/>
    </location>
</feature>
<dbReference type="NCBIfam" id="TIGR02050">
    <property type="entry name" value="gshA_cyan_rel"/>
    <property type="match status" value="1"/>
</dbReference>
<dbReference type="RefSeq" id="WP_344093556.1">
    <property type="nucleotide sequence ID" value="NZ_BAAAHB010000056.1"/>
</dbReference>
<dbReference type="PANTHER" id="PTHR36510">
    <property type="entry name" value="GLUTAMATE--CYSTEINE LIGASE 2-RELATED"/>
    <property type="match status" value="1"/>
</dbReference>
<feature type="compositionally biased region" description="Basic and acidic residues" evidence="6">
    <location>
        <begin position="33"/>
        <end position="42"/>
    </location>
</feature>
<organism evidence="7 8">
    <name type="scientific">Streptomyces stramineus</name>
    <dbReference type="NCBI Taxonomy" id="173861"/>
    <lineage>
        <taxon>Bacteria</taxon>
        <taxon>Bacillati</taxon>
        <taxon>Actinomycetota</taxon>
        <taxon>Actinomycetes</taxon>
        <taxon>Kitasatosporales</taxon>
        <taxon>Streptomycetaceae</taxon>
        <taxon>Streptomyces</taxon>
    </lineage>
</organism>
<evidence type="ECO:0000313" key="7">
    <source>
        <dbReference type="EMBL" id="GAA0477730.1"/>
    </source>
</evidence>
<keyword evidence="8" id="KW-1185">Reference proteome</keyword>
<protein>
    <recommendedName>
        <fullName evidence="5">Putative glutamate--cysteine ligase 2</fullName>
        <ecNumber evidence="5">6.3.2.2</ecNumber>
    </recommendedName>
    <alternativeName>
        <fullName evidence="5">Gamma-glutamylcysteine synthetase 2</fullName>
        <shortName evidence="5">GCS 2</shortName>
        <shortName evidence="5">Gamma-GCS 2</shortName>
    </alternativeName>
</protein>
<evidence type="ECO:0000256" key="6">
    <source>
        <dbReference type="SAM" id="MobiDB-lite"/>
    </source>
</evidence>
<keyword evidence="3 5" id="KW-0067">ATP-binding</keyword>
<evidence type="ECO:0000256" key="4">
    <source>
        <dbReference type="ARBA" id="ARBA00048819"/>
    </source>
</evidence>
<keyword evidence="1 5" id="KW-0436">Ligase</keyword>
<accession>A0ABN1AIX6</accession>
<comment type="function">
    <text evidence="5">ATP-dependent carboxylate-amine ligase which exhibits weak glutamate--cysteine ligase activity.</text>
</comment>
<comment type="caution">
    <text evidence="7">The sequence shown here is derived from an EMBL/GenBank/DDBJ whole genome shotgun (WGS) entry which is preliminary data.</text>
</comment>
<reference evidence="7 8" key="1">
    <citation type="journal article" date="2019" name="Int. J. Syst. Evol. Microbiol.">
        <title>The Global Catalogue of Microorganisms (GCM) 10K type strain sequencing project: providing services to taxonomists for standard genome sequencing and annotation.</title>
        <authorList>
            <consortium name="The Broad Institute Genomics Platform"/>
            <consortium name="The Broad Institute Genome Sequencing Center for Infectious Disease"/>
            <person name="Wu L."/>
            <person name="Ma J."/>
        </authorList>
    </citation>
    <scope>NUCLEOTIDE SEQUENCE [LARGE SCALE GENOMIC DNA]</scope>
    <source>
        <strain evidence="7 8">JCM 10649</strain>
    </source>
</reference>
<dbReference type="GO" id="GO:0016874">
    <property type="term" value="F:ligase activity"/>
    <property type="evidence" value="ECO:0007669"/>
    <property type="project" value="UniProtKB-KW"/>
</dbReference>
<evidence type="ECO:0000256" key="1">
    <source>
        <dbReference type="ARBA" id="ARBA00022598"/>
    </source>
</evidence>
<keyword evidence="2 5" id="KW-0547">Nucleotide-binding</keyword>
<evidence type="ECO:0000256" key="2">
    <source>
        <dbReference type="ARBA" id="ARBA00022741"/>
    </source>
</evidence>
<dbReference type="EMBL" id="BAAAHB010000056">
    <property type="protein sequence ID" value="GAA0477730.1"/>
    <property type="molecule type" value="Genomic_DNA"/>
</dbReference>
<dbReference type="InterPro" id="IPR014746">
    <property type="entry name" value="Gln_synth/guanido_kin_cat_dom"/>
</dbReference>
<dbReference type="NCBIfam" id="NF010041">
    <property type="entry name" value="PRK13517.1-1"/>
    <property type="match status" value="1"/>
</dbReference>
<gene>
    <name evidence="7" type="ORF">GCM10009544_44600</name>
</gene>
<dbReference type="SUPFAM" id="SSF55931">
    <property type="entry name" value="Glutamine synthetase/guanido kinase"/>
    <property type="match status" value="1"/>
</dbReference>
<dbReference type="InterPro" id="IPR050141">
    <property type="entry name" value="GCL_type2/YbdK_subfam"/>
</dbReference>
<comment type="catalytic activity">
    <reaction evidence="4 5">
        <text>L-cysteine + L-glutamate + ATP = gamma-L-glutamyl-L-cysteine + ADP + phosphate + H(+)</text>
        <dbReference type="Rhea" id="RHEA:13285"/>
        <dbReference type="ChEBI" id="CHEBI:15378"/>
        <dbReference type="ChEBI" id="CHEBI:29985"/>
        <dbReference type="ChEBI" id="CHEBI:30616"/>
        <dbReference type="ChEBI" id="CHEBI:35235"/>
        <dbReference type="ChEBI" id="CHEBI:43474"/>
        <dbReference type="ChEBI" id="CHEBI:58173"/>
        <dbReference type="ChEBI" id="CHEBI:456216"/>
        <dbReference type="EC" id="6.3.2.2"/>
    </reaction>
</comment>